<comment type="caution">
    <text evidence="2">The sequence shown here is derived from an EMBL/GenBank/DDBJ whole genome shotgun (WGS) entry which is preliminary data.</text>
</comment>
<sequence length="254" mass="26853">MAVNNMNKRLPLLLSLLALILLAASIAYWVLQLYKPEQRPLAAAPVATQPPPSPEAAATLFGGQPTAVISNFQLTGVVSAGANSAVILVADGQPPKAVRIGREIAPGVTVAEVHRRYVMLSDGGVMKRVELAADSGQSTSIMPPEPRMQQQMQQQMPQPMTAAPAVEPQTAPGVVNPPPTMRSVPPPGGGPQGTPTTPENAQVVQEQQAPQDQQAPQEPQDPPPEQGDPTQQSRNVQMPPNAPPMNQTQQPITQ</sequence>
<evidence type="ECO:0000313" key="3">
    <source>
        <dbReference type="Proteomes" id="UP000283254"/>
    </source>
</evidence>
<dbReference type="AlphaFoldDB" id="A0A422QPT1"/>
<keyword evidence="3" id="KW-1185">Reference proteome</keyword>
<feature type="compositionally biased region" description="Low complexity" evidence="1">
    <location>
        <begin position="147"/>
        <end position="160"/>
    </location>
</feature>
<gene>
    <name evidence="2" type="ORF">NM04_04070</name>
</gene>
<evidence type="ECO:0000313" key="2">
    <source>
        <dbReference type="EMBL" id="RNF32017.1"/>
    </source>
</evidence>
<name>A0A422QPT1_9BURK</name>
<feature type="compositionally biased region" description="Pro residues" evidence="1">
    <location>
        <begin position="175"/>
        <end position="189"/>
    </location>
</feature>
<dbReference type="OrthoDB" id="8778618at2"/>
<dbReference type="EMBL" id="JSAB01000035">
    <property type="protein sequence ID" value="RNF32017.1"/>
    <property type="molecule type" value="Genomic_DNA"/>
</dbReference>
<organism evidence="2 3">
    <name type="scientific">Massilia aurea</name>
    <dbReference type="NCBI Taxonomy" id="373040"/>
    <lineage>
        <taxon>Bacteria</taxon>
        <taxon>Pseudomonadati</taxon>
        <taxon>Pseudomonadota</taxon>
        <taxon>Betaproteobacteria</taxon>
        <taxon>Burkholderiales</taxon>
        <taxon>Oxalobacteraceae</taxon>
        <taxon>Telluria group</taxon>
        <taxon>Massilia</taxon>
    </lineage>
</organism>
<dbReference type="Proteomes" id="UP000283254">
    <property type="component" value="Unassembled WGS sequence"/>
</dbReference>
<dbReference type="Gene3D" id="2.30.30.830">
    <property type="match status" value="1"/>
</dbReference>
<proteinExistence type="predicted"/>
<evidence type="ECO:0008006" key="4">
    <source>
        <dbReference type="Google" id="ProtNLM"/>
    </source>
</evidence>
<feature type="compositionally biased region" description="Polar residues" evidence="1">
    <location>
        <begin position="233"/>
        <end position="254"/>
    </location>
</feature>
<accession>A0A422QPT1</accession>
<reference evidence="2" key="1">
    <citation type="submission" date="2014-10" db="EMBL/GenBank/DDBJ databases">
        <title>Massilia sp. genome.</title>
        <authorList>
            <person name="Xu B."/>
            <person name="Dai L."/>
            <person name="Huang Z."/>
        </authorList>
    </citation>
    <scope>NUCLEOTIDE SEQUENCE [LARGE SCALE GENOMIC DNA]</scope>
    <source>
        <strain evidence="2">CFS-1</strain>
    </source>
</reference>
<feature type="region of interest" description="Disordered" evidence="1">
    <location>
        <begin position="136"/>
        <end position="254"/>
    </location>
</feature>
<protein>
    <recommendedName>
        <fullName evidence="4">Type II secretion system protein GspC N-terminal domain-containing protein</fullName>
    </recommendedName>
</protein>
<evidence type="ECO:0000256" key="1">
    <source>
        <dbReference type="SAM" id="MobiDB-lite"/>
    </source>
</evidence>
<feature type="compositionally biased region" description="Low complexity" evidence="1">
    <location>
        <begin position="193"/>
        <end position="218"/>
    </location>
</feature>